<evidence type="ECO:0000256" key="1">
    <source>
        <dbReference type="ARBA" id="ARBA00022679"/>
    </source>
</evidence>
<evidence type="ECO:0000256" key="2">
    <source>
        <dbReference type="ARBA" id="ARBA00022737"/>
    </source>
</evidence>
<comment type="caution">
    <text evidence="4">Lacks conserved residue(s) required for the propagation of feature annotation.</text>
</comment>
<comment type="subunit">
    <text evidence="4">Monomer.</text>
</comment>
<feature type="binding site" evidence="4">
    <location>
        <begin position="76"/>
        <end position="78"/>
    </location>
    <ligand>
        <name>acetyl-CoA</name>
        <dbReference type="ChEBI" id="CHEBI:57288"/>
        <label>1</label>
    </ligand>
</feature>
<comment type="similarity">
    <text evidence="4">Belongs to the acetyltransferase family. MshD subfamily.</text>
</comment>
<feature type="binding site" evidence="4">
    <location>
        <begin position="232"/>
        <end position="238"/>
    </location>
    <ligand>
        <name>acetyl-CoA</name>
        <dbReference type="ChEBI" id="CHEBI:57288"/>
        <label>2</label>
    </ligand>
</feature>
<dbReference type="Pfam" id="PF00583">
    <property type="entry name" value="Acetyltransf_1"/>
    <property type="match status" value="2"/>
</dbReference>
<dbReference type="InterPro" id="IPR000182">
    <property type="entry name" value="GNAT_dom"/>
</dbReference>
<dbReference type="RefSeq" id="WP_284304608.1">
    <property type="nucleotide sequence ID" value="NZ_BSUO01000001.1"/>
</dbReference>
<feature type="binding site" evidence="4">
    <location>
        <position position="221"/>
    </location>
    <ligand>
        <name>1D-myo-inositol 2-(L-cysteinylamino)-2-deoxy-alpha-D-glucopyranoside</name>
        <dbReference type="ChEBI" id="CHEBI:58887"/>
    </ligand>
</feature>
<evidence type="ECO:0000313" key="6">
    <source>
        <dbReference type="EMBL" id="GMA41001.1"/>
    </source>
</evidence>
<comment type="caution">
    <text evidence="6">The sequence shown here is derived from an EMBL/GenBank/DDBJ whole genome shotgun (WGS) entry which is preliminary data.</text>
</comment>
<dbReference type="EC" id="2.3.1.189" evidence="4"/>
<dbReference type="NCBIfam" id="TIGR03448">
    <property type="entry name" value="mycothiol_MshD"/>
    <property type="match status" value="1"/>
</dbReference>
<evidence type="ECO:0000256" key="3">
    <source>
        <dbReference type="ARBA" id="ARBA00023315"/>
    </source>
</evidence>
<dbReference type="InterPro" id="IPR050832">
    <property type="entry name" value="Bact_Acetyltransf"/>
</dbReference>
<evidence type="ECO:0000313" key="7">
    <source>
        <dbReference type="Proteomes" id="UP001157126"/>
    </source>
</evidence>
<sequence length="287" mass="30909">MDPRIVETLAPEVAAAVRAAAEDVRRHDGVAALSEQTLLHLDAPAGEHRHVLAVDGDQLVGYAHLDHTGVEPGVEILVVPSHRRRGVATSLWSRVTSLAPTARVWAHGDLAEARGWAGATGLVVVRELLQMARPLAGLADVGVDLPPGYGVRTFTPADIDAWVRINGRAFADHPEQGRVTADDVRARMREDWFDPEGFFLVDGPDSLAAFHWTKTADGEGEVYVVGVDPDQQGKGLGKAATLLGLRHLARRGLPRVTLYVDGDNTAALATYERLGFERSAIDVMYGS</sequence>
<feature type="binding site" evidence="4">
    <location>
        <position position="259"/>
    </location>
    <ligand>
        <name>1D-myo-inositol 2-(L-cysteinylamino)-2-deoxy-alpha-D-glucopyranoside</name>
        <dbReference type="ChEBI" id="CHEBI:58887"/>
    </ligand>
</feature>
<dbReference type="Proteomes" id="UP001157126">
    <property type="component" value="Unassembled WGS sequence"/>
</dbReference>
<feature type="binding site" evidence="4">
    <location>
        <position position="214"/>
    </location>
    <ligand>
        <name>1D-myo-inositol 2-(L-cysteinylamino)-2-deoxy-alpha-D-glucopyranoside</name>
        <dbReference type="ChEBI" id="CHEBI:58887"/>
    </ligand>
</feature>
<keyword evidence="2 4" id="KW-0677">Repeat</keyword>
<feature type="binding site" evidence="4">
    <location>
        <position position="175"/>
    </location>
    <ligand>
        <name>1D-myo-inositol 2-(L-cysteinylamino)-2-deoxy-alpha-D-glucopyranoside</name>
        <dbReference type="ChEBI" id="CHEBI:58887"/>
    </ligand>
</feature>
<feature type="domain" description="N-acetyltransferase" evidence="5">
    <location>
        <begin position="149"/>
        <end position="287"/>
    </location>
</feature>
<dbReference type="PIRSF" id="PIRSF021524">
    <property type="entry name" value="MSH_acetyltransferase"/>
    <property type="match status" value="1"/>
</dbReference>
<dbReference type="PROSITE" id="PS51186">
    <property type="entry name" value="GNAT"/>
    <property type="match status" value="2"/>
</dbReference>
<keyword evidence="3 4" id="KW-0012">Acyltransferase</keyword>
<gene>
    <name evidence="4 6" type="primary">mshD</name>
    <name evidence="6" type="ORF">GCM10025883_30460</name>
</gene>
<dbReference type="InterPro" id="IPR017813">
    <property type="entry name" value="Mycothiol_AcTrfase"/>
</dbReference>
<dbReference type="InterPro" id="IPR016181">
    <property type="entry name" value="Acyl_CoA_acyltransferase"/>
</dbReference>
<comment type="catalytic activity">
    <reaction evidence="4">
        <text>1D-myo-inositol 2-(L-cysteinylamino)-2-deoxy-alpha-D-glucopyranoside + acetyl-CoA = mycothiol + CoA + H(+)</text>
        <dbReference type="Rhea" id="RHEA:26172"/>
        <dbReference type="ChEBI" id="CHEBI:15378"/>
        <dbReference type="ChEBI" id="CHEBI:16768"/>
        <dbReference type="ChEBI" id="CHEBI:57287"/>
        <dbReference type="ChEBI" id="CHEBI:57288"/>
        <dbReference type="ChEBI" id="CHEBI:58887"/>
        <dbReference type="EC" id="2.3.1.189"/>
    </reaction>
</comment>
<feature type="binding site" evidence="4">
    <location>
        <position position="35"/>
    </location>
    <ligand>
        <name>1D-myo-inositol 2-(L-cysteinylamino)-2-deoxy-alpha-D-glucopyranoside</name>
        <dbReference type="ChEBI" id="CHEBI:58887"/>
    </ligand>
</feature>
<feature type="binding site" evidence="4">
    <location>
        <begin position="84"/>
        <end position="89"/>
    </location>
    <ligand>
        <name>acetyl-CoA</name>
        <dbReference type="ChEBI" id="CHEBI:57288"/>
        <label>1</label>
    </ligand>
</feature>
<feature type="binding site" evidence="4">
    <location>
        <begin position="225"/>
        <end position="227"/>
    </location>
    <ligand>
        <name>acetyl-CoA</name>
        <dbReference type="ChEBI" id="CHEBI:57288"/>
        <label>2</label>
    </ligand>
</feature>
<dbReference type="Gene3D" id="3.40.630.30">
    <property type="match status" value="1"/>
</dbReference>
<dbReference type="CDD" id="cd04301">
    <property type="entry name" value="NAT_SF"/>
    <property type="match status" value="2"/>
</dbReference>
<keyword evidence="1 4" id="KW-0808">Transferase</keyword>
<accession>A0ABQ6IU76</accession>
<dbReference type="EMBL" id="BSUO01000001">
    <property type="protein sequence ID" value="GMA41001.1"/>
    <property type="molecule type" value="Genomic_DNA"/>
</dbReference>
<dbReference type="HAMAP" id="MF_01698">
    <property type="entry name" value="MshD"/>
    <property type="match status" value="1"/>
</dbReference>
<comment type="function">
    <text evidence="4">Catalyzes the transfer of acetyl from acetyl-CoA to desacetylmycothiol (Cys-GlcN-Ins) to form mycothiol.</text>
</comment>
<organism evidence="6 7">
    <name type="scientific">Mobilicoccus caccae</name>
    <dbReference type="NCBI Taxonomy" id="1859295"/>
    <lineage>
        <taxon>Bacteria</taxon>
        <taxon>Bacillati</taxon>
        <taxon>Actinomycetota</taxon>
        <taxon>Actinomycetes</taxon>
        <taxon>Micrococcales</taxon>
        <taxon>Dermatophilaceae</taxon>
        <taxon>Mobilicoccus</taxon>
    </lineage>
</organism>
<dbReference type="SUPFAM" id="SSF55729">
    <property type="entry name" value="Acyl-CoA N-acyltransferases (Nat)"/>
    <property type="match status" value="1"/>
</dbReference>
<dbReference type="PANTHER" id="PTHR43877">
    <property type="entry name" value="AMINOALKYLPHOSPHONATE N-ACETYLTRANSFERASE-RELATED-RELATED"/>
    <property type="match status" value="1"/>
</dbReference>
<keyword evidence="7" id="KW-1185">Reference proteome</keyword>
<feature type="domain" description="N-acetyltransferase" evidence="5">
    <location>
        <begin position="4"/>
        <end position="136"/>
    </location>
</feature>
<proteinExistence type="inferred from homology"/>
<evidence type="ECO:0000256" key="4">
    <source>
        <dbReference type="HAMAP-Rule" id="MF_01698"/>
    </source>
</evidence>
<evidence type="ECO:0000259" key="5">
    <source>
        <dbReference type="PROSITE" id="PS51186"/>
    </source>
</evidence>
<name>A0ABQ6IU76_9MICO</name>
<reference evidence="7" key="1">
    <citation type="journal article" date="2019" name="Int. J. Syst. Evol. Microbiol.">
        <title>The Global Catalogue of Microorganisms (GCM) 10K type strain sequencing project: providing services to taxonomists for standard genome sequencing and annotation.</title>
        <authorList>
            <consortium name="The Broad Institute Genomics Platform"/>
            <consortium name="The Broad Institute Genome Sequencing Center for Infectious Disease"/>
            <person name="Wu L."/>
            <person name="Ma J."/>
        </authorList>
    </citation>
    <scope>NUCLEOTIDE SEQUENCE [LARGE SCALE GENOMIC DNA]</scope>
    <source>
        <strain evidence="7">NBRC 113072</strain>
    </source>
</reference>
<protein>
    <recommendedName>
        <fullName evidence="4">Mycothiol acetyltransferase</fullName>
        <shortName evidence="4">MSH acetyltransferase</shortName>
        <ecNumber evidence="4">2.3.1.189</ecNumber>
    </recommendedName>
    <alternativeName>
        <fullName evidence="4">Mycothiol synthase</fullName>
    </alternativeName>
</protein>